<evidence type="ECO:0000313" key="2">
    <source>
        <dbReference type="EMBL" id="AHM04415.1"/>
    </source>
</evidence>
<keyword evidence="1" id="KW-0472">Membrane</keyword>
<dbReference type="RefSeq" id="WP_025312207.1">
    <property type="nucleotide sequence ID" value="NZ_CP004372.1"/>
</dbReference>
<dbReference type="EMBL" id="CP004372">
    <property type="protein sequence ID" value="AHM04415.1"/>
    <property type="molecule type" value="Genomic_DNA"/>
</dbReference>
<gene>
    <name evidence="2" type="ORF">roselon_02064</name>
</gene>
<feature type="transmembrane region" description="Helical" evidence="1">
    <location>
        <begin position="7"/>
        <end position="31"/>
    </location>
</feature>
<protein>
    <submittedName>
        <fullName evidence="2">Uncharacterized protein</fullName>
    </submittedName>
</protein>
<dbReference type="PROSITE" id="PS51257">
    <property type="entry name" value="PROKAR_LIPOPROTEIN"/>
    <property type="match status" value="1"/>
</dbReference>
<keyword evidence="1" id="KW-0812">Transmembrane</keyword>
<accession>W8SPJ0</accession>
<dbReference type="Proteomes" id="UP000019593">
    <property type="component" value="Chromosome"/>
</dbReference>
<dbReference type="HOGENOM" id="CLU_2587519_0_0_5"/>
<evidence type="ECO:0000313" key="3">
    <source>
        <dbReference type="Proteomes" id="UP000019593"/>
    </source>
</evidence>
<organism evidence="2 3">
    <name type="scientific">Roseicyclus elongatus DSM 19469</name>
    <dbReference type="NCBI Taxonomy" id="1294273"/>
    <lineage>
        <taxon>Bacteria</taxon>
        <taxon>Pseudomonadati</taxon>
        <taxon>Pseudomonadota</taxon>
        <taxon>Alphaproteobacteria</taxon>
        <taxon>Rhodobacterales</taxon>
        <taxon>Roseobacteraceae</taxon>
        <taxon>Roseicyclus</taxon>
    </lineage>
</organism>
<proteinExistence type="predicted"/>
<name>W8SPJ0_9RHOB</name>
<dbReference type="AlphaFoldDB" id="W8SPJ0"/>
<dbReference type="STRING" id="1294273.roselon_02064"/>
<keyword evidence="1" id="KW-1133">Transmembrane helix</keyword>
<keyword evidence="3" id="KW-1185">Reference proteome</keyword>
<sequence>MERITKIVLSIVFPGIVGFFAACILVLPQLILRGMDFAQSLAVGVILSGLCAALCARCLRSRIQPAPVRDGQASAAMAAE</sequence>
<dbReference type="KEGG" id="red:roselon_02064"/>
<reference evidence="2 3" key="1">
    <citation type="submission" date="2013-03" db="EMBL/GenBank/DDBJ databases">
        <authorList>
            <person name="Fiebig A."/>
            <person name="Goeker M."/>
            <person name="Klenk H.-P.P."/>
        </authorList>
    </citation>
    <scope>NUCLEOTIDE SEQUENCE [LARGE SCALE GENOMIC DNA]</scope>
    <source>
        <strain evidence="3">DSM 19469</strain>
    </source>
</reference>
<feature type="transmembrane region" description="Helical" evidence="1">
    <location>
        <begin position="37"/>
        <end position="59"/>
    </location>
</feature>
<evidence type="ECO:0000256" key="1">
    <source>
        <dbReference type="SAM" id="Phobius"/>
    </source>
</evidence>